<proteinExistence type="predicted"/>
<dbReference type="WBParaSite" id="MCU_014266-RA">
    <property type="protein sequence ID" value="MCU_014266-RA"/>
    <property type="gene ID" value="MCU_014266"/>
</dbReference>
<name>A0A5K3G4Q0_MESCO</name>
<sequence>IIHFELSSIKGEACIYVTRETGVNKTDFVVDGLLARRWSSIVRGSVGGSNDFLNTPPPRHVLYALTQSCRGSTKQSSRRGLLSAVGYTNLVNVSKLVQSPPVQKGIEEGKKVVVGEVKKLNVSSKLPNPSDLEAAKSGLKEAIDSLNLTALINSTNSTLLNTTEIETLIAKLNNFTATNYTSNFSRGIAALNDTVVQVNKLKPQMNATRIQLENVSQQKDNILSPVEELIGAFNATISVSWHSNFCKYFSWRFL</sequence>
<protein>
    <submittedName>
        <fullName evidence="1">MlaD domain-containing protein</fullName>
    </submittedName>
</protein>
<organism evidence="1">
    <name type="scientific">Mesocestoides corti</name>
    <name type="common">Flatworm</name>
    <dbReference type="NCBI Taxonomy" id="53468"/>
    <lineage>
        <taxon>Eukaryota</taxon>
        <taxon>Metazoa</taxon>
        <taxon>Spiralia</taxon>
        <taxon>Lophotrochozoa</taxon>
        <taxon>Platyhelminthes</taxon>
        <taxon>Cestoda</taxon>
        <taxon>Eucestoda</taxon>
        <taxon>Cyclophyllidea</taxon>
        <taxon>Mesocestoididae</taxon>
        <taxon>Mesocestoides</taxon>
    </lineage>
</organism>
<dbReference type="AlphaFoldDB" id="A0A5K3G4Q0"/>
<evidence type="ECO:0000313" key="1">
    <source>
        <dbReference type="WBParaSite" id="MCU_014266-RA"/>
    </source>
</evidence>
<accession>A0A5K3G4Q0</accession>
<reference evidence="1" key="1">
    <citation type="submission" date="2019-11" db="UniProtKB">
        <authorList>
            <consortium name="WormBaseParasite"/>
        </authorList>
    </citation>
    <scope>IDENTIFICATION</scope>
</reference>